<proteinExistence type="inferred from homology"/>
<dbReference type="SUPFAM" id="SSF56935">
    <property type="entry name" value="Porins"/>
    <property type="match status" value="1"/>
</dbReference>
<evidence type="ECO:0000313" key="13">
    <source>
        <dbReference type="EMBL" id="WCT79262.1"/>
    </source>
</evidence>
<keyword evidence="7 8" id="KW-0998">Cell outer membrane</keyword>
<dbReference type="InterPro" id="IPR012910">
    <property type="entry name" value="Plug_dom"/>
</dbReference>
<accession>A0ABY7U158</accession>
<evidence type="ECO:0000256" key="9">
    <source>
        <dbReference type="RuleBase" id="RU003357"/>
    </source>
</evidence>
<geneLocation type="plasmid" evidence="13 14">
    <name>unnamed1</name>
</geneLocation>
<dbReference type="PANTHER" id="PTHR47234">
    <property type="match status" value="1"/>
</dbReference>
<evidence type="ECO:0000256" key="8">
    <source>
        <dbReference type="PROSITE-ProRule" id="PRU01360"/>
    </source>
</evidence>
<organism evidence="13 14">
    <name type="scientific">Novosphingobium humi</name>
    <dbReference type="NCBI Taxonomy" id="2282397"/>
    <lineage>
        <taxon>Bacteria</taxon>
        <taxon>Pseudomonadati</taxon>
        <taxon>Pseudomonadota</taxon>
        <taxon>Alphaproteobacteria</taxon>
        <taxon>Sphingomonadales</taxon>
        <taxon>Sphingomonadaceae</taxon>
        <taxon>Novosphingobium</taxon>
    </lineage>
</organism>
<dbReference type="InterPro" id="IPR000531">
    <property type="entry name" value="Beta-barrel_TonB"/>
</dbReference>
<keyword evidence="4 8" id="KW-0812">Transmembrane</keyword>
<dbReference type="Proteomes" id="UP001218231">
    <property type="component" value="Plasmid unnamed1"/>
</dbReference>
<dbReference type="PROSITE" id="PS52016">
    <property type="entry name" value="TONB_DEPENDENT_REC_3"/>
    <property type="match status" value="1"/>
</dbReference>
<dbReference type="Pfam" id="PF07715">
    <property type="entry name" value="Plug"/>
    <property type="match status" value="1"/>
</dbReference>
<dbReference type="InterPro" id="IPR039426">
    <property type="entry name" value="TonB-dep_rcpt-like"/>
</dbReference>
<evidence type="ECO:0000256" key="6">
    <source>
        <dbReference type="ARBA" id="ARBA00023136"/>
    </source>
</evidence>
<evidence type="ECO:0000256" key="4">
    <source>
        <dbReference type="ARBA" id="ARBA00022692"/>
    </source>
</evidence>
<evidence type="ECO:0000256" key="7">
    <source>
        <dbReference type="ARBA" id="ARBA00023237"/>
    </source>
</evidence>
<comment type="similarity">
    <text evidence="8 9">Belongs to the TonB-dependent receptor family.</text>
</comment>
<evidence type="ECO:0000256" key="3">
    <source>
        <dbReference type="ARBA" id="ARBA00022452"/>
    </source>
</evidence>
<keyword evidence="2 8" id="KW-0813">Transport</keyword>
<evidence type="ECO:0000259" key="11">
    <source>
        <dbReference type="Pfam" id="PF00593"/>
    </source>
</evidence>
<protein>
    <submittedName>
        <fullName evidence="13">TonB-dependent receptor</fullName>
    </submittedName>
</protein>
<reference evidence="13 14" key="1">
    <citation type="submission" date="2023-02" db="EMBL/GenBank/DDBJ databases">
        <title>Genome sequence of Novosphingobium humi KACC 19094.</title>
        <authorList>
            <person name="Kim S."/>
            <person name="Heo J."/>
            <person name="Kwon S.-W."/>
        </authorList>
    </citation>
    <scope>NUCLEOTIDE SEQUENCE [LARGE SCALE GENOMIC DNA]</scope>
    <source>
        <strain evidence="13 14">KACC 19094</strain>
        <plasmid evidence="13 14">unnamed1</plasmid>
    </source>
</reference>
<keyword evidence="5 9" id="KW-0798">TonB box</keyword>
<keyword evidence="13" id="KW-0675">Receptor</keyword>
<evidence type="ECO:0000259" key="12">
    <source>
        <dbReference type="Pfam" id="PF07715"/>
    </source>
</evidence>
<dbReference type="RefSeq" id="WP_273619539.1">
    <property type="nucleotide sequence ID" value="NZ_CP117418.1"/>
</dbReference>
<dbReference type="PROSITE" id="PS51257">
    <property type="entry name" value="PROKAR_LIPOPROTEIN"/>
    <property type="match status" value="1"/>
</dbReference>
<dbReference type="EMBL" id="CP117418">
    <property type="protein sequence ID" value="WCT79262.1"/>
    <property type="molecule type" value="Genomic_DNA"/>
</dbReference>
<feature type="domain" description="TonB-dependent receptor plug" evidence="12">
    <location>
        <begin position="55"/>
        <end position="167"/>
    </location>
</feature>
<dbReference type="InterPro" id="IPR037066">
    <property type="entry name" value="Plug_dom_sf"/>
</dbReference>
<keyword evidence="10" id="KW-0732">Signal</keyword>
<keyword evidence="6 8" id="KW-0472">Membrane</keyword>
<evidence type="ECO:0000256" key="2">
    <source>
        <dbReference type="ARBA" id="ARBA00022448"/>
    </source>
</evidence>
<dbReference type="Gene3D" id="2.170.130.10">
    <property type="entry name" value="TonB-dependent receptor, plug domain"/>
    <property type="match status" value="1"/>
</dbReference>
<feature type="signal peptide" evidence="10">
    <location>
        <begin position="1"/>
        <end position="29"/>
    </location>
</feature>
<evidence type="ECO:0000256" key="1">
    <source>
        <dbReference type="ARBA" id="ARBA00004571"/>
    </source>
</evidence>
<dbReference type="Gene3D" id="2.40.170.20">
    <property type="entry name" value="TonB-dependent receptor, beta-barrel domain"/>
    <property type="match status" value="1"/>
</dbReference>
<sequence>MISKNTMSMGASLFALGLSCGFGATEAMAQEQAAPNAVTAVDIVVTGSRLRTTTFSTPTPVTALTSAALESASPGNLAEGLKQLPSVVPTGGQTAGGGTRAGGQNFLNLRGLGILRTLTLVDGRRFVPADPRLVTDVNLIPQMLVDRVDVVTGGASATYGSDAVGGVVNFVLNRKLEGLRYTVSEGISQRGDNQEFKASLAYGTKLGGIGHLILGGEYYDGSGVKGEARDFRNTAPNLLRNPSGSPTLVTGSDLRTPYTLGGLIVNGTGGTTANNALIRGMKFAPDGTLSAYNYGTLATDVGVTSGTQNGGDGYRVSTGQEIVRPLKRRSIFAHADFEITPSINFFVEGTYGWTISNFQSSPTTTTLSIARSNPYLAQAAPALVAQMTALGVTGFSMNRLTMESGPTYTGNENTAMRGLVGLEGKLGGFKWDVSYQYGRTDNHSPTYNNLITANMARAVNTARDSSGAIVCADTLSANATLRAAAAGCAPLNPFGAGAPSAAAMAYVMGTSVFDTRSEMQVADANISGDLFNLPAGSVGLALGAEWRNAKATTTSDALSQAGGYRLVNQQNFIGQYNVKEVYGELNIPLLIDKPFFHRLSASLAGRHTEYSTSGGVNTWKAGLNWQISNDLKLRGTISRDIRAPNLEDLYASGRQNNLTITDTLTNRTYSAVPNQTYGNTALRPEKAITKVLGVIYQPSWFSGFNVAVDYYDIKISDSISNIGGQTAVDQCNLTNQTSPLCAFVTRDASNAVVATRTSPINFSSQQTIGVDIEAQYRTTLRNEARLGFRLLASYVAHNRTLSPLITNPVDDAGNMITQSSGSVQPHWRGNLIANYDSDHVSVMLQGRYIGGMIWDKTKIVGVDTDFGSVGAQFYLDGEISTKFKTFGGEQTLFLNVQNILDHQPPFAPITTGATPLPTQPDLYDQVGRMFRVGIRGKF</sequence>
<dbReference type="InterPro" id="IPR036942">
    <property type="entry name" value="Beta-barrel_TonB_sf"/>
</dbReference>
<name>A0ABY7U158_9SPHN</name>
<dbReference type="Pfam" id="PF00593">
    <property type="entry name" value="TonB_dep_Rec_b-barrel"/>
    <property type="match status" value="1"/>
</dbReference>
<gene>
    <name evidence="13" type="ORF">PQ457_19875</name>
</gene>
<evidence type="ECO:0000256" key="5">
    <source>
        <dbReference type="ARBA" id="ARBA00023077"/>
    </source>
</evidence>
<evidence type="ECO:0000256" key="10">
    <source>
        <dbReference type="SAM" id="SignalP"/>
    </source>
</evidence>
<dbReference type="PANTHER" id="PTHR47234:SF2">
    <property type="entry name" value="TONB-DEPENDENT RECEPTOR"/>
    <property type="match status" value="1"/>
</dbReference>
<keyword evidence="3 8" id="KW-1134">Transmembrane beta strand</keyword>
<feature type="domain" description="TonB-dependent receptor-like beta-barrel" evidence="11">
    <location>
        <begin position="453"/>
        <end position="899"/>
    </location>
</feature>
<feature type="chain" id="PRO_5046959153" evidence="10">
    <location>
        <begin position="30"/>
        <end position="938"/>
    </location>
</feature>
<comment type="subcellular location">
    <subcellularLocation>
        <location evidence="1 8">Cell outer membrane</location>
        <topology evidence="1 8">Multi-pass membrane protein</topology>
    </subcellularLocation>
</comment>
<keyword evidence="13" id="KW-0614">Plasmid</keyword>
<evidence type="ECO:0000313" key="14">
    <source>
        <dbReference type="Proteomes" id="UP001218231"/>
    </source>
</evidence>
<keyword evidence="14" id="KW-1185">Reference proteome</keyword>